<dbReference type="SUPFAM" id="SSF48403">
    <property type="entry name" value="Ankyrin repeat"/>
    <property type="match status" value="1"/>
</dbReference>
<proteinExistence type="predicted"/>
<dbReference type="EMBL" id="CAJNNV010013141">
    <property type="protein sequence ID" value="CAE8601420.1"/>
    <property type="molecule type" value="Genomic_DNA"/>
</dbReference>
<dbReference type="Pfam" id="PF00023">
    <property type="entry name" value="Ank"/>
    <property type="match status" value="1"/>
</dbReference>
<comment type="caution">
    <text evidence="3">The sequence shown here is derived from an EMBL/GenBank/DDBJ whole genome shotgun (WGS) entry which is preliminary data.</text>
</comment>
<dbReference type="PROSITE" id="PS50088">
    <property type="entry name" value="ANK_REPEAT"/>
    <property type="match status" value="1"/>
</dbReference>
<feature type="region of interest" description="Disordered" evidence="2">
    <location>
        <begin position="1"/>
        <end position="34"/>
    </location>
</feature>
<feature type="compositionally biased region" description="Gly residues" evidence="2">
    <location>
        <begin position="1"/>
        <end position="10"/>
    </location>
</feature>
<keyword evidence="4" id="KW-1185">Reference proteome</keyword>
<evidence type="ECO:0000256" key="2">
    <source>
        <dbReference type="SAM" id="MobiDB-lite"/>
    </source>
</evidence>
<feature type="non-terminal residue" evidence="3">
    <location>
        <position position="1"/>
    </location>
</feature>
<dbReference type="InterPro" id="IPR002110">
    <property type="entry name" value="Ankyrin_rpt"/>
</dbReference>
<reference evidence="3" key="1">
    <citation type="submission" date="2021-02" db="EMBL/GenBank/DDBJ databases">
        <authorList>
            <person name="Dougan E. K."/>
            <person name="Rhodes N."/>
            <person name="Thang M."/>
            <person name="Chan C."/>
        </authorList>
    </citation>
    <scope>NUCLEOTIDE SEQUENCE</scope>
</reference>
<evidence type="ECO:0000313" key="4">
    <source>
        <dbReference type="Proteomes" id="UP000654075"/>
    </source>
</evidence>
<dbReference type="OrthoDB" id="10252328at2759"/>
<dbReference type="Gene3D" id="1.25.40.20">
    <property type="entry name" value="Ankyrin repeat-containing domain"/>
    <property type="match status" value="1"/>
</dbReference>
<dbReference type="Proteomes" id="UP000654075">
    <property type="component" value="Unassembled WGS sequence"/>
</dbReference>
<dbReference type="AlphaFoldDB" id="A0A813EUH9"/>
<protein>
    <submittedName>
        <fullName evidence="3">Uncharacterized protein</fullName>
    </submittedName>
</protein>
<organism evidence="3 4">
    <name type="scientific">Polarella glacialis</name>
    <name type="common">Dinoflagellate</name>
    <dbReference type="NCBI Taxonomy" id="89957"/>
    <lineage>
        <taxon>Eukaryota</taxon>
        <taxon>Sar</taxon>
        <taxon>Alveolata</taxon>
        <taxon>Dinophyceae</taxon>
        <taxon>Suessiales</taxon>
        <taxon>Suessiaceae</taxon>
        <taxon>Polarella</taxon>
    </lineage>
</organism>
<evidence type="ECO:0000313" key="3">
    <source>
        <dbReference type="EMBL" id="CAE8601420.1"/>
    </source>
</evidence>
<keyword evidence="1" id="KW-0040">ANK repeat</keyword>
<feature type="non-terminal residue" evidence="3">
    <location>
        <position position="157"/>
    </location>
</feature>
<name>A0A813EUH9_POLGL</name>
<feature type="repeat" description="ANK" evidence="1">
    <location>
        <begin position="117"/>
        <end position="150"/>
    </location>
</feature>
<accession>A0A813EUH9</accession>
<evidence type="ECO:0000256" key="1">
    <source>
        <dbReference type="PROSITE-ProRule" id="PRU00023"/>
    </source>
</evidence>
<gene>
    <name evidence="3" type="ORF">PGLA1383_LOCUS19714</name>
</gene>
<dbReference type="InterPro" id="IPR036770">
    <property type="entry name" value="Ankyrin_rpt-contain_sf"/>
</dbReference>
<sequence>GGGRPGGNYGHAGSLYPLDLDSHPGSHPLNNGMSKQDAFESHGELLRFDASDVEGMHGLHSALKLQYARAEAAEEEVARLRKALQDITPFVAIRPVQLQKSVMQVASYGTRKISWRQGYTALHQAAAESGRQDVLALLLSMGADPYSTDSLGRTAFD</sequence>
<dbReference type="PROSITE" id="PS50297">
    <property type="entry name" value="ANK_REP_REGION"/>
    <property type="match status" value="1"/>
</dbReference>